<evidence type="ECO:0000313" key="3">
    <source>
        <dbReference type="Proteomes" id="UP000729402"/>
    </source>
</evidence>
<dbReference type="OrthoDB" id="532500at2759"/>
<comment type="caution">
    <text evidence="2">The sequence shown here is derived from an EMBL/GenBank/DDBJ whole genome shotgun (WGS) entry which is preliminary data.</text>
</comment>
<gene>
    <name evidence="2" type="ORF">GUJ93_ZPchr0003g17407</name>
</gene>
<feature type="region of interest" description="Disordered" evidence="1">
    <location>
        <begin position="1"/>
        <end position="106"/>
    </location>
</feature>
<accession>A0A8J5V5V2</accession>
<feature type="compositionally biased region" description="Pro residues" evidence="1">
    <location>
        <begin position="56"/>
        <end position="66"/>
    </location>
</feature>
<feature type="compositionally biased region" description="Basic residues" evidence="1">
    <location>
        <begin position="95"/>
        <end position="106"/>
    </location>
</feature>
<dbReference type="AlphaFoldDB" id="A0A8J5V5V2"/>
<proteinExistence type="predicted"/>
<name>A0A8J5V5V2_ZIZPA</name>
<keyword evidence="3" id="KW-1185">Reference proteome</keyword>
<reference evidence="2" key="2">
    <citation type="submission" date="2021-02" db="EMBL/GenBank/DDBJ databases">
        <authorList>
            <person name="Kimball J.A."/>
            <person name="Haas M.W."/>
            <person name="Macchietto M."/>
            <person name="Kono T."/>
            <person name="Duquette J."/>
            <person name="Shao M."/>
        </authorList>
    </citation>
    <scope>NUCLEOTIDE SEQUENCE</scope>
    <source>
        <tissue evidence="2">Fresh leaf tissue</tissue>
    </source>
</reference>
<evidence type="ECO:0000313" key="2">
    <source>
        <dbReference type="EMBL" id="KAG8061502.1"/>
    </source>
</evidence>
<evidence type="ECO:0000256" key="1">
    <source>
        <dbReference type="SAM" id="MobiDB-lite"/>
    </source>
</evidence>
<dbReference type="Proteomes" id="UP000729402">
    <property type="component" value="Unassembled WGS sequence"/>
</dbReference>
<reference evidence="2" key="1">
    <citation type="journal article" date="2021" name="bioRxiv">
        <title>Whole Genome Assembly and Annotation of Northern Wild Rice, Zizania palustris L., Supports a Whole Genome Duplication in the Zizania Genus.</title>
        <authorList>
            <person name="Haas M."/>
            <person name="Kono T."/>
            <person name="Macchietto M."/>
            <person name="Millas R."/>
            <person name="McGilp L."/>
            <person name="Shao M."/>
            <person name="Duquette J."/>
            <person name="Hirsch C.N."/>
            <person name="Kimball J."/>
        </authorList>
    </citation>
    <scope>NUCLEOTIDE SEQUENCE</scope>
    <source>
        <tissue evidence="2">Fresh leaf tissue</tissue>
    </source>
</reference>
<sequence>MGAPSRTPRSEGSEATGSDSARLWAEGCFSPSHHFSSSPPPPPRAYARRLRRLPGLAPPPPPPHPPAASTASARLPALPTSEAVSNGGPPDPRRLPRKKHSKKRKAINVTVDASLVGVGPSSSAAPVVAYFPTGYDPMAATAASRGEPPRSRLFRHTRHPTFLDLVVGTPGGG</sequence>
<organism evidence="2 3">
    <name type="scientific">Zizania palustris</name>
    <name type="common">Northern wild rice</name>
    <dbReference type="NCBI Taxonomy" id="103762"/>
    <lineage>
        <taxon>Eukaryota</taxon>
        <taxon>Viridiplantae</taxon>
        <taxon>Streptophyta</taxon>
        <taxon>Embryophyta</taxon>
        <taxon>Tracheophyta</taxon>
        <taxon>Spermatophyta</taxon>
        <taxon>Magnoliopsida</taxon>
        <taxon>Liliopsida</taxon>
        <taxon>Poales</taxon>
        <taxon>Poaceae</taxon>
        <taxon>BOP clade</taxon>
        <taxon>Oryzoideae</taxon>
        <taxon>Oryzeae</taxon>
        <taxon>Zizaniinae</taxon>
        <taxon>Zizania</taxon>
    </lineage>
</organism>
<dbReference type="EMBL" id="JAAALK010000286">
    <property type="protein sequence ID" value="KAG8061502.1"/>
    <property type="molecule type" value="Genomic_DNA"/>
</dbReference>
<protein>
    <submittedName>
        <fullName evidence="2">Uncharacterized protein</fullName>
    </submittedName>
</protein>